<comment type="caution">
    <text evidence="1">The sequence shown here is derived from an EMBL/GenBank/DDBJ whole genome shotgun (WGS) entry which is preliminary data.</text>
</comment>
<proteinExistence type="predicted"/>
<gene>
    <name evidence="1" type="ORF">DT076_16680</name>
</gene>
<name>A0A367YTC6_9ACTN</name>
<organism evidence="1 2">
    <name type="scientific">Desertihabitans brevis</name>
    <dbReference type="NCBI Taxonomy" id="2268447"/>
    <lineage>
        <taxon>Bacteria</taxon>
        <taxon>Bacillati</taxon>
        <taxon>Actinomycetota</taxon>
        <taxon>Actinomycetes</taxon>
        <taxon>Propionibacteriales</taxon>
        <taxon>Propionibacteriaceae</taxon>
        <taxon>Desertihabitans</taxon>
    </lineage>
</organism>
<dbReference type="RefSeq" id="WP_114127843.1">
    <property type="nucleotide sequence ID" value="NZ_QOUI01000012.1"/>
</dbReference>
<reference evidence="1 2" key="1">
    <citation type="submission" date="2018-07" db="EMBL/GenBank/DDBJ databases">
        <title>Desertimonas flava gen. nov. sp. nov.</title>
        <authorList>
            <person name="Liu S."/>
        </authorList>
    </citation>
    <scope>NUCLEOTIDE SEQUENCE [LARGE SCALE GENOMIC DNA]</scope>
    <source>
        <strain evidence="1 2">16Sb5-5</strain>
    </source>
</reference>
<sequence length="112" mass="12200">MNLFTAFEAALRAAAATEAAFAQLTEDQRTRVLDLARTSPYTTAEAIHRVRAADENTWLADVSGAFEALTAFGITLDQPHRCTLLPRGATEPFLRPDIPARCEQAARTAVLL</sequence>
<dbReference type="EMBL" id="QOUI01000012">
    <property type="protein sequence ID" value="RCK68282.1"/>
    <property type="molecule type" value="Genomic_DNA"/>
</dbReference>
<accession>A0A367YTC6</accession>
<protein>
    <submittedName>
        <fullName evidence="1">Uncharacterized protein</fullName>
    </submittedName>
</protein>
<evidence type="ECO:0000313" key="2">
    <source>
        <dbReference type="Proteomes" id="UP000252770"/>
    </source>
</evidence>
<evidence type="ECO:0000313" key="1">
    <source>
        <dbReference type="EMBL" id="RCK68282.1"/>
    </source>
</evidence>
<keyword evidence="2" id="KW-1185">Reference proteome</keyword>
<dbReference type="AlphaFoldDB" id="A0A367YTC6"/>
<dbReference type="Proteomes" id="UP000252770">
    <property type="component" value="Unassembled WGS sequence"/>
</dbReference>